<protein>
    <submittedName>
        <fullName evidence="1">Uncharacterized protein</fullName>
    </submittedName>
</protein>
<dbReference type="Proteomes" id="UP000242450">
    <property type="component" value="Chromosome 6"/>
</dbReference>
<proteinExistence type="predicted"/>
<keyword evidence="2" id="KW-1185">Reference proteome</keyword>
<accession>A0A212D638</accession>
<organism evidence="1 2">
    <name type="scientific">Cervus elaphus hippelaphus</name>
    <name type="common">European red deer</name>
    <dbReference type="NCBI Taxonomy" id="46360"/>
    <lineage>
        <taxon>Eukaryota</taxon>
        <taxon>Metazoa</taxon>
        <taxon>Chordata</taxon>
        <taxon>Craniata</taxon>
        <taxon>Vertebrata</taxon>
        <taxon>Euteleostomi</taxon>
        <taxon>Mammalia</taxon>
        <taxon>Eutheria</taxon>
        <taxon>Laurasiatheria</taxon>
        <taxon>Artiodactyla</taxon>
        <taxon>Ruminantia</taxon>
        <taxon>Pecora</taxon>
        <taxon>Cervidae</taxon>
        <taxon>Cervinae</taxon>
        <taxon>Cervus</taxon>
    </lineage>
</organism>
<sequence length="133" mass="14802">MPPSGPLQSEPVFSGHKKTAVATLYYKQGNSLGKMPEPRTLQYELVWSLEPLLFLGICRCGHPCLSEGKQKKKANRVFLSDSMGAAHRLCRQTDWQEPPPPPHDKVPGKAKDVPLKLGPVQPRLTPFRAFFIG</sequence>
<evidence type="ECO:0000313" key="1">
    <source>
        <dbReference type="EMBL" id="OWK13715.1"/>
    </source>
</evidence>
<comment type="caution">
    <text evidence="1">The sequence shown here is derived from an EMBL/GenBank/DDBJ whole genome shotgun (WGS) entry which is preliminary data.</text>
</comment>
<dbReference type="EMBL" id="MKHE01000006">
    <property type="protein sequence ID" value="OWK13715.1"/>
    <property type="molecule type" value="Genomic_DNA"/>
</dbReference>
<dbReference type="AlphaFoldDB" id="A0A212D638"/>
<name>A0A212D638_CEREH</name>
<reference evidence="1 2" key="1">
    <citation type="journal article" date="2018" name="Mol. Genet. Genomics">
        <title>The red deer Cervus elaphus genome CerEla1.0: sequencing, annotating, genes, and chromosomes.</title>
        <authorList>
            <person name="Bana N.A."/>
            <person name="Nyiri A."/>
            <person name="Nagy J."/>
            <person name="Frank K."/>
            <person name="Nagy T."/>
            <person name="Steger V."/>
            <person name="Schiller M."/>
            <person name="Lakatos P."/>
            <person name="Sugar L."/>
            <person name="Horn P."/>
            <person name="Barta E."/>
            <person name="Orosz L."/>
        </authorList>
    </citation>
    <scope>NUCLEOTIDE SEQUENCE [LARGE SCALE GENOMIC DNA]</scope>
    <source>
        <strain evidence="1">Hungarian</strain>
    </source>
</reference>
<gene>
    <name evidence="1" type="ORF">Celaphus_00017277</name>
</gene>
<evidence type="ECO:0000313" key="2">
    <source>
        <dbReference type="Proteomes" id="UP000242450"/>
    </source>
</evidence>